<feature type="transmembrane region" description="Helical" evidence="1">
    <location>
        <begin position="56"/>
        <end position="73"/>
    </location>
</feature>
<dbReference type="AlphaFoldDB" id="A0A177IH15"/>
<sequence length="152" mass="16684">MLDLVKTLKLEQRSVVRRRGREDSSLGVNRPTLIIGAMLISAFGPYIAGSIRTEQAVVYGIMVLSAPLLMSRFNPAGGLRFFVPWCLLIVVATLAVVFPFKSMPYPPGGLLAGYDNLLSPLAIMLIIWSLVPTEKAMSLLVLACKILPLQWQ</sequence>
<accession>A0A177IH15</accession>
<evidence type="ECO:0000313" key="3">
    <source>
        <dbReference type="Proteomes" id="UP000076947"/>
    </source>
</evidence>
<evidence type="ECO:0000313" key="2">
    <source>
        <dbReference type="EMBL" id="OAH28113.1"/>
    </source>
</evidence>
<keyword evidence="3" id="KW-1185">Reference proteome</keyword>
<proteinExistence type="predicted"/>
<dbReference type="EMBL" id="LSTQ01000013">
    <property type="protein sequence ID" value="OAH28113.1"/>
    <property type="molecule type" value="Genomic_DNA"/>
</dbReference>
<comment type="caution">
    <text evidence="2">The sequence shown here is derived from an EMBL/GenBank/DDBJ whole genome shotgun (WGS) entry which is preliminary data.</text>
</comment>
<name>A0A177IH15_9CORY</name>
<organism evidence="2 3">
    <name type="scientific">Corynebacterium stationis</name>
    <dbReference type="NCBI Taxonomy" id="1705"/>
    <lineage>
        <taxon>Bacteria</taxon>
        <taxon>Bacillati</taxon>
        <taxon>Actinomycetota</taxon>
        <taxon>Actinomycetes</taxon>
        <taxon>Mycobacteriales</taxon>
        <taxon>Corynebacteriaceae</taxon>
        <taxon>Corynebacterium</taxon>
    </lineage>
</organism>
<feature type="transmembrane region" description="Helical" evidence="1">
    <location>
        <begin position="79"/>
        <end position="100"/>
    </location>
</feature>
<dbReference type="Proteomes" id="UP000076947">
    <property type="component" value="Unassembled WGS sequence"/>
</dbReference>
<keyword evidence="1" id="KW-0472">Membrane</keyword>
<feature type="transmembrane region" description="Helical" evidence="1">
    <location>
        <begin position="112"/>
        <end position="131"/>
    </location>
</feature>
<evidence type="ECO:0000256" key="1">
    <source>
        <dbReference type="SAM" id="Phobius"/>
    </source>
</evidence>
<keyword evidence="1" id="KW-0812">Transmembrane</keyword>
<protein>
    <submittedName>
        <fullName evidence="2">Uncharacterized protein</fullName>
    </submittedName>
</protein>
<gene>
    <name evidence="2" type="ORF">AYJ05_12645</name>
</gene>
<feature type="transmembrane region" description="Helical" evidence="1">
    <location>
        <begin position="31"/>
        <end position="49"/>
    </location>
</feature>
<reference evidence="3" key="1">
    <citation type="submission" date="2016-02" db="EMBL/GenBank/DDBJ databases">
        <authorList>
            <person name="Kaur G."/>
            <person name="Nair G.R."/>
            <person name="Mayilraj S."/>
        </authorList>
    </citation>
    <scope>NUCLEOTIDE SEQUENCE [LARGE SCALE GENOMIC DNA]</scope>
    <source>
        <strain evidence="3">GA-15</strain>
    </source>
</reference>
<keyword evidence="1" id="KW-1133">Transmembrane helix</keyword>